<dbReference type="EMBL" id="QXML01000002">
    <property type="protein sequence ID" value="RIW17122.1"/>
    <property type="molecule type" value="Genomic_DNA"/>
</dbReference>
<evidence type="ECO:0000313" key="2">
    <source>
        <dbReference type="EMBL" id="RIW17122.1"/>
    </source>
</evidence>
<proteinExistence type="predicted"/>
<protein>
    <submittedName>
        <fullName evidence="2">Rhodanese-like domain-containing protein</fullName>
    </submittedName>
</protein>
<dbReference type="PROSITE" id="PS50206">
    <property type="entry name" value="RHODANESE_3"/>
    <property type="match status" value="1"/>
</dbReference>
<sequence>MKKILFLLTASVLAFTSCESKKEVNTESTEEASTVAVVNLNPTEFQQKSANGIVLDVRTPDEVAQGKIPGAMAIDYYGSDFLTKVNELPKDKEIYLYCAVGARSQEAANLLIQQGFSKVYHLSGGIQAWSQSGLPISQN</sequence>
<name>A0A418PU76_9BACT</name>
<dbReference type="PANTHER" id="PTHR43031:SF1">
    <property type="entry name" value="PYRIDINE NUCLEOTIDE-DISULPHIDE OXIDOREDUCTASE"/>
    <property type="match status" value="1"/>
</dbReference>
<dbReference type="RefSeq" id="WP_119476560.1">
    <property type="nucleotide sequence ID" value="NZ_QXML01000002.1"/>
</dbReference>
<evidence type="ECO:0000259" key="1">
    <source>
        <dbReference type="PROSITE" id="PS50206"/>
    </source>
</evidence>
<dbReference type="SMART" id="SM00450">
    <property type="entry name" value="RHOD"/>
    <property type="match status" value="1"/>
</dbReference>
<dbReference type="InterPro" id="IPR050229">
    <property type="entry name" value="GlpE_sulfurtransferase"/>
</dbReference>
<feature type="domain" description="Rhodanese" evidence="1">
    <location>
        <begin position="48"/>
        <end position="138"/>
    </location>
</feature>
<organism evidence="2 3">
    <name type="scientific">Algoriphagus lacus</name>
    <dbReference type="NCBI Taxonomy" id="2056311"/>
    <lineage>
        <taxon>Bacteria</taxon>
        <taxon>Pseudomonadati</taxon>
        <taxon>Bacteroidota</taxon>
        <taxon>Cytophagia</taxon>
        <taxon>Cytophagales</taxon>
        <taxon>Cyclobacteriaceae</taxon>
        <taxon>Algoriphagus</taxon>
    </lineage>
</organism>
<gene>
    <name evidence="2" type="ORF">D0X99_05045</name>
</gene>
<dbReference type="PROSITE" id="PS51257">
    <property type="entry name" value="PROKAR_LIPOPROTEIN"/>
    <property type="match status" value="1"/>
</dbReference>
<dbReference type="SUPFAM" id="SSF52821">
    <property type="entry name" value="Rhodanese/Cell cycle control phosphatase"/>
    <property type="match status" value="1"/>
</dbReference>
<dbReference type="Gene3D" id="3.40.250.10">
    <property type="entry name" value="Rhodanese-like domain"/>
    <property type="match status" value="1"/>
</dbReference>
<dbReference type="AlphaFoldDB" id="A0A418PU76"/>
<dbReference type="InterPro" id="IPR001763">
    <property type="entry name" value="Rhodanese-like_dom"/>
</dbReference>
<dbReference type="Proteomes" id="UP000283522">
    <property type="component" value="Unassembled WGS sequence"/>
</dbReference>
<dbReference type="PANTHER" id="PTHR43031">
    <property type="entry name" value="FAD-DEPENDENT OXIDOREDUCTASE"/>
    <property type="match status" value="1"/>
</dbReference>
<dbReference type="InterPro" id="IPR036873">
    <property type="entry name" value="Rhodanese-like_dom_sf"/>
</dbReference>
<accession>A0A418PU76</accession>
<dbReference type="OrthoDB" id="9808735at2"/>
<comment type="caution">
    <text evidence="2">The sequence shown here is derived from an EMBL/GenBank/DDBJ whole genome shotgun (WGS) entry which is preliminary data.</text>
</comment>
<dbReference type="Pfam" id="PF00581">
    <property type="entry name" value="Rhodanese"/>
    <property type="match status" value="1"/>
</dbReference>
<evidence type="ECO:0000313" key="3">
    <source>
        <dbReference type="Proteomes" id="UP000283522"/>
    </source>
</evidence>
<dbReference type="CDD" id="cd00158">
    <property type="entry name" value="RHOD"/>
    <property type="match status" value="1"/>
</dbReference>
<keyword evidence="3" id="KW-1185">Reference proteome</keyword>
<reference evidence="2 3" key="1">
    <citation type="submission" date="2018-09" db="EMBL/GenBank/DDBJ databases">
        <authorList>
            <person name="Wang X."/>
            <person name="Du Z."/>
        </authorList>
    </citation>
    <scope>NUCLEOTIDE SEQUENCE [LARGE SCALE GENOMIC DNA]</scope>
    <source>
        <strain evidence="2 3">N3</strain>
    </source>
</reference>